<reference evidence="2 3" key="1">
    <citation type="submission" date="2021-08" db="EMBL/GenBank/DDBJ databases">
        <title>Draft Genome Sequence of Phanerochaete sordida strain YK-624.</title>
        <authorList>
            <person name="Mori T."/>
            <person name="Dohra H."/>
            <person name="Suzuki T."/>
            <person name="Kawagishi H."/>
            <person name="Hirai H."/>
        </authorList>
    </citation>
    <scope>NUCLEOTIDE SEQUENCE [LARGE SCALE GENOMIC DNA]</scope>
    <source>
        <strain evidence="2 3">YK-624</strain>
    </source>
</reference>
<accession>A0A9P3GHX6</accession>
<dbReference type="Proteomes" id="UP000703269">
    <property type="component" value="Unassembled WGS sequence"/>
</dbReference>
<keyword evidence="3" id="KW-1185">Reference proteome</keyword>
<dbReference type="AlphaFoldDB" id="A0A9P3GHX6"/>
<protein>
    <submittedName>
        <fullName evidence="2">Uncharacterized protein</fullName>
    </submittedName>
</protein>
<feature type="region of interest" description="Disordered" evidence="1">
    <location>
        <begin position="1"/>
        <end position="20"/>
    </location>
</feature>
<evidence type="ECO:0000256" key="1">
    <source>
        <dbReference type="SAM" id="MobiDB-lite"/>
    </source>
</evidence>
<dbReference type="EMBL" id="BPQB01000036">
    <property type="protein sequence ID" value="GJE93934.1"/>
    <property type="molecule type" value="Genomic_DNA"/>
</dbReference>
<proteinExistence type="predicted"/>
<sequence length="170" mass="18623">MAPSPTAPASTASTMAFLGQRRPGRSIARVSATTGALTHTHVLHRFPDVFGARRVHVQHGSEQRQSMQDPRCVPRPFRALSMLTRLLNASQTVPTTAHLHRRHLQHPTRHGCQYLAAGRPTVSLQATDPTLRTGCPYSRPNSPTGQNGASAPKHGLRRPCRQLREPGRSV</sequence>
<organism evidence="2 3">
    <name type="scientific">Phanerochaete sordida</name>
    <dbReference type="NCBI Taxonomy" id="48140"/>
    <lineage>
        <taxon>Eukaryota</taxon>
        <taxon>Fungi</taxon>
        <taxon>Dikarya</taxon>
        <taxon>Basidiomycota</taxon>
        <taxon>Agaricomycotina</taxon>
        <taxon>Agaricomycetes</taxon>
        <taxon>Polyporales</taxon>
        <taxon>Phanerochaetaceae</taxon>
        <taxon>Phanerochaete</taxon>
    </lineage>
</organism>
<evidence type="ECO:0000313" key="3">
    <source>
        <dbReference type="Proteomes" id="UP000703269"/>
    </source>
</evidence>
<feature type="region of interest" description="Disordered" evidence="1">
    <location>
        <begin position="126"/>
        <end position="170"/>
    </location>
</feature>
<comment type="caution">
    <text evidence="2">The sequence shown here is derived from an EMBL/GenBank/DDBJ whole genome shotgun (WGS) entry which is preliminary data.</text>
</comment>
<feature type="compositionally biased region" description="Polar residues" evidence="1">
    <location>
        <begin position="139"/>
        <end position="149"/>
    </location>
</feature>
<feature type="compositionally biased region" description="Low complexity" evidence="1">
    <location>
        <begin position="1"/>
        <end position="16"/>
    </location>
</feature>
<name>A0A9P3GHX6_9APHY</name>
<gene>
    <name evidence="2" type="ORF">PsYK624_100990</name>
</gene>
<evidence type="ECO:0000313" key="2">
    <source>
        <dbReference type="EMBL" id="GJE93934.1"/>
    </source>
</evidence>